<keyword evidence="2" id="KW-1185">Reference proteome</keyword>
<accession>A0A9Q0P7T1</accession>
<protein>
    <submittedName>
        <fullName evidence="1">Uncharacterized protein</fullName>
    </submittedName>
</protein>
<gene>
    <name evidence="1" type="ORF">OIU74_020958</name>
</gene>
<reference evidence="1" key="2">
    <citation type="journal article" date="2023" name="Int. J. Mol. Sci.">
        <title>De Novo Assembly and Annotation of 11 Diverse Shrub Willow (Salix) Genomes Reveals Novel Gene Organization in Sex-Linked Regions.</title>
        <authorList>
            <person name="Hyden B."/>
            <person name="Feng K."/>
            <person name="Yates T.B."/>
            <person name="Jawdy S."/>
            <person name="Cereghino C."/>
            <person name="Smart L.B."/>
            <person name="Muchero W."/>
        </authorList>
    </citation>
    <scope>NUCLEOTIDE SEQUENCE</scope>
    <source>
        <tissue evidence="1">Shoot tip</tissue>
    </source>
</reference>
<organism evidence="1 2">
    <name type="scientific">Salix koriyanagi</name>
    <dbReference type="NCBI Taxonomy" id="2511006"/>
    <lineage>
        <taxon>Eukaryota</taxon>
        <taxon>Viridiplantae</taxon>
        <taxon>Streptophyta</taxon>
        <taxon>Embryophyta</taxon>
        <taxon>Tracheophyta</taxon>
        <taxon>Spermatophyta</taxon>
        <taxon>Magnoliopsida</taxon>
        <taxon>eudicotyledons</taxon>
        <taxon>Gunneridae</taxon>
        <taxon>Pentapetalae</taxon>
        <taxon>rosids</taxon>
        <taxon>fabids</taxon>
        <taxon>Malpighiales</taxon>
        <taxon>Salicaceae</taxon>
        <taxon>Saliceae</taxon>
        <taxon>Salix</taxon>
    </lineage>
</organism>
<comment type="caution">
    <text evidence="1">The sequence shown here is derived from an EMBL/GenBank/DDBJ whole genome shotgun (WGS) entry which is preliminary data.</text>
</comment>
<name>A0A9Q0P7T1_9ROSI</name>
<dbReference type="EMBL" id="JAPFFM010000020">
    <property type="protein sequence ID" value="KAJ6682814.1"/>
    <property type="molecule type" value="Genomic_DNA"/>
</dbReference>
<evidence type="ECO:0000313" key="1">
    <source>
        <dbReference type="EMBL" id="KAJ6682814.1"/>
    </source>
</evidence>
<feature type="non-terminal residue" evidence="1">
    <location>
        <position position="21"/>
    </location>
</feature>
<sequence length="21" mass="2373">MLLMHLQKVQQFLTAACIGNL</sequence>
<dbReference type="AlphaFoldDB" id="A0A9Q0P7T1"/>
<evidence type="ECO:0000313" key="2">
    <source>
        <dbReference type="Proteomes" id="UP001151752"/>
    </source>
</evidence>
<dbReference type="Proteomes" id="UP001151752">
    <property type="component" value="Chromosome 5"/>
</dbReference>
<proteinExistence type="predicted"/>
<reference evidence="1" key="1">
    <citation type="submission" date="2022-11" db="EMBL/GenBank/DDBJ databases">
        <authorList>
            <person name="Hyden B.L."/>
            <person name="Feng K."/>
            <person name="Yates T."/>
            <person name="Jawdy S."/>
            <person name="Smart L.B."/>
            <person name="Muchero W."/>
        </authorList>
    </citation>
    <scope>NUCLEOTIDE SEQUENCE</scope>
    <source>
        <tissue evidence="1">Shoot tip</tissue>
    </source>
</reference>